<evidence type="ECO:0000313" key="1">
    <source>
        <dbReference type="EMBL" id="EYF06803.1"/>
    </source>
</evidence>
<dbReference type="AlphaFoldDB" id="A0A017TBY6"/>
<evidence type="ECO:0000313" key="2">
    <source>
        <dbReference type="Proteomes" id="UP000019678"/>
    </source>
</evidence>
<dbReference type="STRING" id="1192034.CAP_1500"/>
<protein>
    <submittedName>
        <fullName evidence="1">Uncharacterized protein</fullName>
    </submittedName>
</protein>
<sequence>MRRRADCRGHASRVHLACKRRASRFRLAGTRILAGCKLATGWRIRADACGRARRCADVRRENVSFVSAATAMQSGHAELGPYEAYPIELGTCGCHGVRM</sequence>
<dbReference type="EMBL" id="ASRX01000014">
    <property type="protein sequence ID" value="EYF06803.1"/>
    <property type="molecule type" value="Genomic_DNA"/>
</dbReference>
<proteinExistence type="predicted"/>
<gene>
    <name evidence="1" type="ORF">CAP_1500</name>
</gene>
<dbReference type="Proteomes" id="UP000019678">
    <property type="component" value="Unassembled WGS sequence"/>
</dbReference>
<comment type="caution">
    <text evidence="1">The sequence shown here is derived from an EMBL/GenBank/DDBJ whole genome shotgun (WGS) entry which is preliminary data.</text>
</comment>
<accession>A0A017TBY6</accession>
<organism evidence="1 2">
    <name type="scientific">Chondromyces apiculatus DSM 436</name>
    <dbReference type="NCBI Taxonomy" id="1192034"/>
    <lineage>
        <taxon>Bacteria</taxon>
        <taxon>Pseudomonadati</taxon>
        <taxon>Myxococcota</taxon>
        <taxon>Polyangia</taxon>
        <taxon>Polyangiales</taxon>
        <taxon>Polyangiaceae</taxon>
        <taxon>Chondromyces</taxon>
    </lineage>
</organism>
<keyword evidence="2" id="KW-1185">Reference proteome</keyword>
<name>A0A017TBY6_9BACT</name>
<reference evidence="1 2" key="1">
    <citation type="submission" date="2013-05" db="EMBL/GenBank/DDBJ databases">
        <title>Genome assembly of Chondromyces apiculatus DSM 436.</title>
        <authorList>
            <person name="Sharma G."/>
            <person name="Khatri I."/>
            <person name="Kaur C."/>
            <person name="Mayilraj S."/>
            <person name="Subramanian S."/>
        </authorList>
    </citation>
    <scope>NUCLEOTIDE SEQUENCE [LARGE SCALE GENOMIC DNA]</scope>
    <source>
        <strain evidence="1 2">DSM 436</strain>
    </source>
</reference>